<proteinExistence type="predicted"/>
<sequence length="211" mass="23155">MSADLPGHTAQLLHQCQGLILDIGPGTGEVLSRFDASKITAIYGAEPTADLHEGLRKNAEKTGLGQKYHVLRCGGEPESLYPALHKAGVLNPEAAAATFDEICCIRVLCGVPEPAKTIRGLYALLKPGGRLVVCEHVVNPWKTEGRFVARALQWVYSVMGWPFFMGGCELQRDTEDYLRRGGVWKRVSLGYVEPETTIPFIVGELIKTDDY</sequence>
<protein>
    <recommendedName>
        <fullName evidence="3">S-adenosyl-L-methionine-dependent methyltransferase</fullName>
    </recommendedName>
</protein>
<dbReference type="Pfam" id="PF13489">
    <property type="entry name" value="Methyltransf_23"/>
    <property type="match status" value="1"/>
</dbReference>
<dbReference type="OrthoDB" id="540004at2759"/>
<dbReference type="InterPro" id="IPR029063">
    <property type="entry name" value="SAM-dependent_MTases_sf"/>
</dbReference>
<evidence type="ECO:0000313" key="1">
    <source>
        <dbReference type="EMBL" id="KAF2749045.1"/>
    </source>
</evidence>
<gene>
    <name evidence="1" type="ORF">M011DRAFT_466162</name>
</gene>
<dbReference type="PANTHER" id="PTHR45036">
    <property type="entry name" value="METHYLTRANSFERASE LIKE 7B"/>
    <property type="match status" value="1"/>
</dbReference>
<dbReference type="CDD" id="cd02440">
    <property type="entry name" value="AdoMet_MTases"/>
    <property type="match status" value="1"/>
</dbReference>
<accession>A0A6A6VEN8</accession>
<reference evidence="1" key="1">
    <citation type="journal article" date="2020" name="Stud. Mycol.">
        <title>101 Dothideomycetes genomes: a test case for predicting lifestyles and emergence of pathogens.</title>
        <authorList>
            <person name="Haridas S."/>
            <person name="Albert R."/>
            <person name="Binder M."/>
            <person name="Bloem J."/>
            <person name="Labutti K."/>
            <person name="Salamov A."/>
            <person name="Andreopoulos B."/>
            <person name="Baker S."/>
            <person name="Barry K."/>
            <person name="Bills G."/>
            <person name="Bluhm B."/>
            <person name="Cannon C."/>
            <person name="Castanera R."/>
            <person name="Culley D."/>
            <person name="Daum C."/>
            <person name="Ezra D."/>
            <person name="Gonzalez J."/>
            <person name="Henrissat B."/>
            <person name="Kuo A."/>
            <person name="Liang C."/>
            <person name="Lipzen A."/>
            <person name="Lutzoni F."/>
            <person name="Magnuson J."/>
            <person name="Mondo S."/>
            <person name="Nolan M."/>
            <person name="Ohm R."/>
            <person name="Pangilinan J."/>
            <person name="Park H.-J."/>
            <person name="Ramirez L."/>
            <person name="Alfaro M."/>
            <person name="Sun H."/>
            <person name="Tritt A."/>
            <person name="Yoshinaga Y."/>
            <person name="Zwiers L.-H."/>
            <person name="Turgeon B."/>
            <person name="Goodwin S."/>
            <person name="Spatafora J."/>
            <person name="Crous P."/>
            <person name="Grigoriev I."/>
        </authorList>
    </citation>
    <scope>NUCLEOTIDE SEQUENCE</scope>
    <source>
        <strain evidence="1">CBS 119925</strain>
    </source>
</reference>
<dbReference type="PANTHER" id="PTHR45036:SF1">
    <property type="entry name" value="METHYLTRANSFERASE LIKE 7A"/>
    <property type="match status" value="1"/>
</dbReference>
<evidence type="ECO:0008006" key="3">
    <source>
        <dbReference type="Google" id="ProtNLM"/>
    </source>
</evidence>
<dbReference type="Proteomes" id="UP000799440">
    <property type="component" value="Unassembled WGS sequence"/>
</dbReference>
<organism evidence="1 2">
    <name type="scientific">Sporormia fimetaria CBS 119925</name>
    <dbReference type="NCBI Taxonomy" id="1340428"/>
    <lineage>
        <taxon>Eukaryota</taxon>
        <taxon>Fungi</taxon>
        <taxon>Dikarya</taxon>
        <taxon>Ascomycota</taxon>
        <taxon>Pezizomycotina</taxon>
        <taxon>Dothideomycetes</taxon>
        <taxon>Pleosporomycetidae</taxon>
        <taxon>Pleosporales</taxon>
        <taxon>Sporormiaceae</taxon>
        <taxon>Sporormia</taxon>
    </lineage>
</organism>
<dbReference type="EMBL" id="MU006567">
    <property type="protein sequence ID" value="KAF2749045.1"/>
    <property type="molecule type" value="Genomic_DNA"/>
</dbReference>
<dbReference type="AlphaFoldDB" id="A0A6A6VEN8"/>
<evidence type="ECO:0000313" key="2">
    <source>
        <dbReference type="Proteomes" id="UP000799440"/>
    </source>
</evidence>
<keyword evidence="2" id="KW-1185">Reference proteome</keyword>
<dbReference type="InterPro" id="IPR052356">
    <property type="entry name" value="Thiol_S-MT"/>
</dbReference>
<dbReference type="SUPFAM" id="SSF53335">
    <property type="entry name" value="S-adenosyl-L-methionine-dependent methyltransferases"/>
    <property type="match status" value="1"/>
</dbReference>
<name>A0A6A6VEN8_9PLEO</name>
<dbReference type="Gene3D" id="3.40.50.150">
    <property type="entry name" value="Vaccinia Virus protein VP39"/>
    <property type="match status" value="1"/>
</dbReference>